<dbReference type="EMBL" id="SSTD01012305">
    <property type="protein sequence ID" value="TYK08774.1"/>
    <property type="molecule type" value="Genomic_DNA"/>
</dbReference>
<organism evidence="2 4">
    <name type="scientific">Cucumis melo var. makuwa</name>
    <name type="common">Oriental melon</name>
    <dbReference type="NCBI Taxonomy" id="1194695"/>
    <lineage>
        <taxon>Eukaryota</taxon>
        <taxon>Viridiplantae</taxon>
        <taxon>Streptophyta</taxon>
        <taxon>Embryophyta</taxon>
        <taxon>Tracheophyta</taxon>
        <taxon>Spermatophyta</taxon>
        <taxon>Magnoliopsida</taxon>
        <taxon>eudicotyledons</taxon>
        <taxon>Gunneridae</taxon>
        <taxon>Pentapetalae</taxon>
        <taxon>rosids</taxon>
        <taxon>fabids</taxon>
        <taxon>Cucurbitales</taxon>
        <taxon>Cucurbitaceae</taxon>
        <taxon>Benincaseae</taxon>
        <taxon>Cucumis</taxon>
    </lineage>
</organism>
<accession>A0A5D3CC17</accession>
<protein>
    <submittedName>
        <fullName evidence="1 2">Mitochondrial protein</fullName>
    </submittedName>
</protein>
<dbReference type="OrthoDB" id="1750590at2759"/>
<sequence>MRESIIPFACGQPPLCGYYASFSDLRTIPPFSGVVSGRAVSLSSFGSIHPGSLSAQSSILAATKPLGTSRLPLEWWIGRGKPINPYLRGQIREMLRRELKAKEQSLLPSDL</sequence>
<dbReference type="Proteomes" id="UP000321947">
    <property type="component" value="Unassembled WGS sequence"/>
</dbReference>
<gene>
    <name evidence="2" type="ORF">E5676_scaffold82946G00020</name>
    <name evidence="1" type="ORF">E6C27_scaffold45438G00030</name>
</gene>
<proteinExistence type="predicted"/>
<dbReference type="Proteomes" id="UP000321393">
    <property type="component" value="Unassembled WGS sequence"/>
</dbReference>
<dbReference type="AlphaFoldDB" id="A0A5D3CC17"/>
<evidence type="ECO:0000313" key="1">
    <source>
        <dbReference type="EMBL" id="KAA0059494.1"/>
    </source>
</evidence>
<name>A0A5D3CC17_CUCMM</name>
<evidence type="ECO:0000313" key="3">
    <source>
        <dbReference type="Proteomes" id="UP000321393"/>
    </source>
</evidence>
<comment type="caution">
    <text evidence="2">The sequence shown here is derived from an EMBL/GenBank/DDBJ whole genome shotgun (WGS) entry which is preliminary data.</text>
</comment>
<evidence type="ECO:0000313" key="4">
    <source>
        <dbReference type="Proteomes" id="UP000321947"/>
    </source>
</evidence>
<reference evidence="3 4" key="1">
    <citation type="submission" date="2019-08" db="EMBL/GenBank/DDBJ databases">
        <title>Draft genome sequences of two oriental melons (Cucumis melo L. var makuwa).</title>
        <authorList>
            <person name="Kwon S.-Y."/>
        </authorList>
    </citation>
    <scope>NUCLEOTIDE SEQUENCE [LARGE SCALE GENOMIC DNA]</scope>
    <source>
        <strain evidence="4">cv. Chang Bougi</strain>
        <strain evidence="3">cv. SW 3</strain>
        <tissue evidence="2">Leaf</tissue>
    </source>
</reference>
<dbReference type="EMBL" id="SSTE01006428">
    <property type="protein sequence ID" value="KAA0059494.1"/>
    <property type="molecule type" value="Genomic_DNA"/>
</dbReference>
<evidence type="ECO:0000313" key="2">
    <source>
        <dbReference type="EMBL" id="TYK08774.1"/>
    </source>
</evidence>